<dbReference type="GO" id="GO:0006355">
    <property type="term" value="P:regulation of DNA-templated transcription"/>
    <property type="evidence" value="ECO:0007669"/>
    <property type="project" value="InterPro"/>
</dbReference>
<comment type="caution">
    <text evidence="2">The sequence shown here is derived from an EMBL/GenBank/DDBJ whole genome shotgun (WGS) entry which is preliminary data.</text>
</comment>
<dbReference type="AlphaFoldDB" id="A0A3E4MAQ3"/>
<reference evidence="6 7" key="1">
    <citation type="submission" date="2018-08" db="EMBL/GenBank/DDBJ databases">
        <title>A genome reference for cultivated species of the human gut microbiota.</title>
        <authorList>
            <person name="Zou Y."/>
            <person name="Xue W."/>
            <person name="Luo G."/>
        </authorList>
    </citation>
    <scope>NUCLEOTIDE SEQUENCE [LARGE SCALE GENOMIC DNA]</scope>
    <source>
        <strain evidence="3 10">AF21-25</strain>
        <strain evidence="5 8">AM37-5</strain>
        <strain evidence="4 9">AM46-16</strain>
        <strain evidence="2 7">TF11-11</strain>
        <strain evidence="1 6">TM09-19AC</strain>
    </source>
</reference>
<dbReference type="EMBL" id="QSQQ01000013">
    <property type="protein sequence ID" value="RGK46898.1"/>
    <property type="molecule type" value="Genomic_DNA"/>
</dbReference>
<accession>A0A3E4MAQ3</accession>
<dbReference type="Proteomes" id="UP000285981">
    <property type="component" value="Unassembled WGS sequence"/>
</dbReference>
<dbReference type="Proteomes" id="UP000261208">
    <property type="component" value="Unassembled WGS sequence"/>
</dbReference>
<dbReference type="InterPro" id="IPR010985">
    <property type="entry name" value="Ribbon_hlx_hlx"/>
</dbReference>
<dbReference type="Proteomes" id="UP000284742">
    <property type="component" value="Unassembled WGS sequence"/>
</dbReference>
<dbReference type="EMBL" id="QSHK01000038">
    <property type="protein sequence ID" value="RHC01054.1"/>
    <property type="molecule type" value="Genomic_DNA"/>
</dbReference>
<evidence type="ECO:0000313" key="6">
    <source>
        <dbReference type="Proteomes" id="UP000260664"/>
    </source>
</evidence>
<dbReference type="SUPFAM" id="SSF47598">
    <property type="entry name" value="Ribbon-helix-helix"/>
    <property type="match status" value="1"/>
</dbReference>
<evidence type="ECO:0000313" key="7">
    <source>
        <dbReference type="Proteomes" id="UP000261208"/>
    </source>
</evidence>
<protein>
    <recommendedName>
        <fullName evidence="11">Arc family DNA-binding protein</fullName>
    </recommendedName>
</protein>
<evidence type="ECO:0000313" key="8">
    <source>
        <dbReference type="Proteomes" id="UP000284742"/>
    </source>
</evidence>
<evidence type="ECO:0000313" key="10">
    <source>
        <dbReference type="Proteomes" id="UP000285981"/>
    </source>
</evidence>
<dbReference type="Proteomes" id="UP000284962">
    <property type="component" value="Unassembled WGS sequence"/>
</dbReference>
<organism evidence="2 7">
    <name type="scientific">Dorea formicigenerans</name>
    <dbReference type="NCBI Taxonomy" id="39486"/>
    <lineage>
        <taxon>Bacteria</taxon>
        <taxon>Bacillati</taxon>
        <taxon>Bacillota</taxon>
        <taxon>Clostridia</taxon>
        <taxon>Lachnospirales</taxon>
        <taxon>Lachnospiraceae</taxon>
        <taxon>Dorea</taxon>
    </lineage>
</organism>
<dbReference type="InterPro" id="IPR013321">
    <property type="entry name" value="Arc_rbn_hlx_hlx"/>
</dbReference>
<evidence type="ECO:0000313" key="4">
    <source>
        <dbReference type="EMBL" id="RHA01734.1"/>
    </source>
</evidence>
<evidence type="ECO:0008006" key="11">
    <source>
        <dbReference type="Google" id="ProtNLM"/>
    </source>
</evidence>
<dbReference type="RefSeq" id="WP_117494423.1">
    <property type="nucleotide sequence ID" value="NZ_QSHK01000038.1"/>
</dbReference>
<proteinExistence type="predicted"/>
<dbReference type="Proteomes" id="UP000260664">
    <property type="component" value="Unassembled WGS sequence"/>
</dbReference>
<evidence type="ECO:0000313" key="9">
    <source>
        <dbReference type="Proteomes" id="UP000284962"/>
    </source>
</evidence>
<dbReference type="EMBL" id="QSOI01000003">
    <property type="protein sequence ID" value="RGI85707.1"/>
    <property type="molecule type" value="Genomic_DNA"/>
</dbReference>
<name>A0A3E4MAQ3_9FIRM</name>
<evidence type="ECO:0000313" key="5">
    <source>
        <dbReference type="EMBL" id="RHC01054.1"/>
    </source>
</evidence>
<evidence type="ECO:0000313" key="1">
    <source>
        <dbReference type="EMBL" id="RGI85707.1"/>
    </source>
</evidence>
<gene>
    <name evidence="5" type="ORF">DW860_16620</name>
    <name evidence="4" type="ORF">DW957_02830</name>
    <name evidence="3" type="ORF">DWX78_04285</name>
    <name evidence="2" type="ORF">DXD10_10430</name>
    <name evidence="1" type="ORF">DXD84_03135</name>
</gene>
<evidence type="ECO:0000313" key="2">
    <source>
        <dbReference type="EMBL" id="RGK46898.1"/>
    </source>
</evidence>
<evidence type="ECO:0000313" key="3">
    <source>
        <dbReference type="EMBL" id="RGS71964.1"/>
    </source>
</evidence>
<dbReference type="Gene3D" id="1.10.1220.10">
    <property type="entry name" value="Met repressor-like"/>
    <property type="match status" value="1"/>
</dbReference>
<dbReference type="EMBL" id="QSEW01000002">
    <property type="protein sequence ID" value="RHA01734.1"/>
    <property type="molecule type" value="Genomic_DNA"/>
</dbReference>
<dbReference type="EMBL" id="QRVU01000014">
    <property type="protein sequence ID" value="RGS71964.1"/>
    <property type="molecule type" value="Genomic_DNA"/>
</dbReference>
<sequence length="67" mass="7817">MPTEKKTRYTDAQKKAAEKYLKESVEDIRIRVPKGQKAIIKAHAEQQGESMNHFVTRAINETMEREQ</sequence>